<dbReference type="GO" id="GO:0005783">
    <property type="term" value="C:endoplasmic reticulum"/>
    <property type="evidence" value="ECO:0007669"/>
    <property type="project" value="UniProtKB-SubCell"/>
</dbReference>
<dbReference type="SUPFAM" id="SSF64356">
    <property type="entry name" value="SNARE-like"/>
    <property type="match status" value="1"/>
</dbReference>
<keyword evidence="2 6" id="KW-0256">Endoplasmic reticulum</keyword>
<comment type="caution">
    <text evidence="7">The sequence shown here is derived from an EMBL/GenBank/DDBJ whole genome shotgun (WGS) entry which is preliminary data.</text>
</comment>
<evidence type="ECO:0000256" key="4">
    <source>
        <dbReference type="ARBA" id="ARBA00023034"/>
    </source>
</evidence>
<dbReference type="AlphaFoldDB" id="A0A250XEJ2"/>
<dbReference type="PANTHER" id="PTHR23249">
    <property type="entry name" value="TRAFFICKING PROTEIN PARTICLE COMPLEX SUBUNIT"/>
    <property type="match status" value="1"/>
</dbReference>
<evidence type="ECO:0000256" key="5">
    <source>
        <dbReference type="ARBA" id="ARBA00038167"/>
    </source>
</evidence>
<dbReference type="Proteomes" id="UP000232323">
    <property type="component" value="Unassembled WGS sequence"/>
</dbReference>
<sequence length="160" mass="18419">MSPQCFNFYVYNRQGVCIHYQEWYRPKSVTQGTGSQADDQKQMFGLFWTLNNFCATMNPKDASKPALGQPRKIGEGCRFNSFTTNCYKLHFYETPSGIKFILNTSRDVGDLRDLLIALYDDVFVDKVIKNPLYIPGQAFKIPQFNSGVDRFLSLRGMLQQ</sequence>
<dbReference type="Pfam" id="PF04099">
    <property type="entry name" value="Sybindin"/>
    <property type="match status" value="1"/>
</dbReference>
<protein>
    <recommendedName>
        <fullName evidence="6">Trafficking protein particle complex subunit</fullName>
    </recommendedName>
</protein>
<comment type="similarity">
    <text evidence="5">Belongs to the TRAPP small subunits family. BET5 subfamily.</text>
</comment>
<comment type="subunit">
    <text evidence="6">Part of the multisubunit transport protein particle (TRAPP) complex.</text>
</comment>
<comment type="subcellular location">
    <subcellularLocation>
        <location evidence="6">Endoplasmic reticulum</location>
    </subcellularLocation>
    <subcellularLocation>
        <location evidence="6">Golgi apparatus</location>
        <location evidence="6">cis-Golgi network</location>
    </subcellularLocation>
</comment>
<dbReference type="EMBL" id="BEGY01000066">
    <property type="protein sequence ID" value="GAX81483.1"/>
    <property type="molecule type" value="Genomic_DNA"/>
</dbReference>
<dbReference type="GO" id="GO:0030008">
    <property type="term" value="C:TRAPP complex"/>
    <property type="evidence" value="ECO:0007669"/>
    <property type="project" value="UniProtKB-UniRule"/>
</dbReference>
<keyword evidence="4 6" id="KW-0333">Golgi apparatus</keyword>
<dbReference type="FunFam" id="3.30.450.70:FF:000006">
    <property type="entry name" value="Trafficking particle complex subunit 1"/>
    <property type="match status" value="1"/>
</dbReference>
<dbReference type="InterPro" id="IPR007233">
    <property type="entry name" value="TRAPPC"/>
</dbReference>
<keyword evidence="1 6" id="KW-0813">Transport</keyword>
<dbReference type="GO" id="GO:0005794">
    <property type="term" value="C:Golgi apparatus"/>
    <property type="evidence" value="ECO:0007669"/>
    <property type="project" value="UniProtKB-SubCell"/>
</dbReference>
<dbReference type="CDD" id="cd14855">
    <property type="entry name" value="TRAPPC1_MUM2"/>
    <property type="match status" value="1"/>
</dbReference>
<name>A0A250XEJ2_9CHLO</name>
<dbReference type="Gene3D" id="3.30.450.70">
    <property type="match status" value="1"/>
</dbReference>
<evidence type="ECO:0000313" key="8">
    <source>
        <dbReference type="Proteomes" id="UP000232323"/>
    </source>
</evidence>
<accession>A0A250XEJ2</accession>
<reference evidence="7 8" key="1">
    <citation type="submission" date="2017-08" db="EMBL/GenBank/DDBJ databases">
        <title>Acidophilic green algal genome provides insights into adaptation to an acidic environment.</title>
        <authorList>
            <person name="Hirooka S."/>
            <person name="Hirose Y."/>
            <person name="Kanesaki Y."/>
            <person name="Higuchi S."/>
            <person name="Fujiwara T."/>
            <person name="Onuma R."/>
            <person name="Era A."/>
            <person name="Ohbayashi R."/>
            <person name="Uzuka A."/>
            <person name="Nozaki H."/>
            <person name="Yoshikawa H."/>
            <person name="Miyagishima S.Y."/>
        </authorList>
    </citation>
    <scope>NUCLEOTIDE SEQUENCE [LARGE SCALE GENOMIC DNA]</scope>
    <source>
        <strain evidence="7 8">NIES-2499</strain>
    </source>
</reference>
<dbReference type="SMART" id="SM01399">
    <property type="entry name" value="Sybindin"/>
    <property type="match status" value="1"/>
</dbReference>
<dbReference type="STRING" id="1157962.A0A250XEJ2"/>
<dbReference type="OrthoDB" id="246406at2759"/>
<evidence type="ECO:0000313" key="7">
    <source>
        <dbReference type="EMBL" id="GAX81483.1"/>
    </source>
</evidence>
<dbReference type="GO" id="GO:0006888">
    <property type="term" value="P:endoplasmic reticulum to Golgi vesicle-mediated transport"/>
    <property type="evidence" value="ECO:0007669"/>
    <property type="project" value="UniProtKB-UniRule"/>
</dbReference>
<gene>
    <name evidence="7" type="ORF">CEUSTIGMA_g8912.t1</name>
</gene>
<proteinExistence type="inferred from homology"/>
<keyword evidence="8" id="KW-1185">Reference proteome</keyword>
<keyword evidence="3 6" id="KW-0931">ER-Golgi transport</keyword>
<evidence type="ECO:0000256" key="1">
    <source>
        <dbReference type="ARBA" id="ARBA00022448"/>
    </source>
</evidence>
<dbReference type="PANTHER" id="PTHR23249:SF16">
    <property type="entry name" value="TRAFFICKING PROTEIN PARTICLE COMPLEX SUBUNIT 1"/>
    <property type="match status" value="1"/>
</dbReference>
<dbReference type="InterPro" id="IPR011012">
    <property type="entry name" value="Longin-like_dom_sf"/>
</dbReference>
<organism evidence="7 8">
    <name type="scientific">Chlamydomonas eustigma</name>
    <dbReference type="NCBI Taxonomy" id="1157962"/>
    <lineage>
        <taxon>Eukaryota</taxon>
        <taxon>Viridiplantae</taxon>
        <taxon>Chlorophyta</taxon>
        <taxon>core chlorophytes</taxon>
        <taxon>Chlorophyceae</taxon>
        <taxon>CS clade</taxon>
        <taxon>Chlamydomonadales</taxon>
        <taxon>Chlamydomonadaceae</taxon>
        <taxon>Chlamydomonas</taxon>
    </lineage>
</organism>
<evidence type="ECO:0000256" key="3">
    <source>
        <dbReference type="ARBA" id="ARBA00022892"/>
    </source>
</evidence>
<evidence type="ECO:0000256" key="2">
    <source>
        <dbReference type="ARBA" id="ARBA00022824"/>
    </source>
</evidence>
<evidence type="ECO:0000256" key="6">
    <source>
        <dbReference type="RuleBase" id="RU366065"/>
    </source>
</evidence>